<keyword evidence="3" id="KW-0527">Neuropeptide</keyword>
<evidence type="ECO:0000256" key="3">
    <source>
        <dbReference type="ARBA" id="ARBA00023320"/>
    </source>
</evidence>
<dbReference type="PANTHER" id="PTHR12091:SF0">
    <property type="entry name" value="PRO-MCH"/>
    <property type="match status" value="1"/>
</dbReference>
<dbReference type="CTD" id="5367"/>
<evidence type="ECO:0000313" key="6">
    <source>
        <dbReference type="Ensembl" id="ENSGACP00000048982.1"/>
    </source>
</evidence>
<name>A0AAQ4QDN2_GASAC</name>
<evidence type="ECO:0000256" key="2">
    <source>
        <dbReference type="ARBA" id="ARBA00022729"/>
    </source>
</evidence>
<dbReference type="PANTHER" id="PTHR12091">
    <property type="entry name" value="MELANIN-CONCENTRATING HORMONE"/>
    <property type="match status" value="1"/>
</dbReference>
<feature type="chain" id="PRO_5043040414" description="Melanin-concentrating hormone" evidence="5">
    <location>
        <begin position="27"/>
        <end position="133"/>
    </location>
</feature>
<accession>A0AAQ4QDN2</accession>
<dbReference type="GO" id="GO:0030354">
    <property type="term" value="F:melanin-concentrating hormone activity"/>
    <property type="evidence" value="ECO:0007669"/>
    <property type="project" value="InterPro"/>
</dbReference>
<reference evidence="6" key="2">
    <citation type="submission" date="2025-08" db="UniProtKB">
        <authorList>
            <consortium name="Ensembl"/>
        </authorList>
    </citation>
    <scope>IDENTIFICATION</scope>
</reference>
<dbReference type="RefSeq" id="XP_040030584.1">
    <property type="nucleotide sequence ID" value="XM_040174650.1"/>
</dbReference>
<feature type="region of interest" description="Disordered" evidence="4">
    <location>
        <begin position="81"/>
        <end position="108"/>
    </location>
</feature>
<protein>
    <recommendedName>
        <fullName evidence="8">Melanin-concentrating hormone</fullName>
    </recommendedName>
</protein>
<reference evidence="6" key="3">
    <citation type="submission" date="2025-09" db="UniProtKB">
        <authorList>
            <consortium name="Ensembl"/>
        </authorList>
    </citation>
    <scope>IDENTIFICATION</scope>
</reference>
<dbReference type="Ensembl" id="ENSGACT00000086113.1">
    <property type="protein sequence ID" value="ENSGACP00000048982.1"/>
    <property type="gene ID" value="ENSGACG00000027075.1"/>
</dbReference>
<dbReference type="PRINTS" id="PR01641">
    <property type="entry name" value="PROMCHFAMILY"/>
</dbReference>
<dbReference type="GO" id="GO:0031777">
    <property type="term" value="F:type 1 melanin-concentrating hormone receptor binding"/>
    <property type="evidence" value="ECO:0007669"/>
    <property type="project" value="TreeGrafter"/>
</dbReference>
<organism evidence="6 7">
    <name type="scientific">Gasterosteus aculeatus aculeatus</name>
    <name type="common">three-spined stickleback</name>
    <dbReference type="NCBI Taxonomy" id="481459"/>
    <lineage>
        <taxon>Eukaryota</taxon>
        <taxon>Metazoa</taxon>
        <taxon>Chordata</taxon>
        <taxon>Craniata</taxon>
        <taxon>Vertebrata</taxon>
        <taxon>Euteleostomi</taxon>
        <taxon>Actinopterygii</taxon>
        <taxon>Neopterygii</taxon>
        <taxon>Teleostei</taxon>
        <taxon>Neoteleostei</taxon>
        <taxon>Acanthomorphata</taxon>
        <taxon>Eupercaria</taxon>
        <taxon>Perciformes</taxon>
        <taxon>Cottioidei</taxon>
        <taxon>Gasterosteales</taxon>
        <taxon>Gasterosteidae</taxon>
        <taxon>Gasterosteus</taxon>
    </lineage>
</organism>
<proteinExistence type="predicted"/>
<evidence type="ECO:0000256" key="4">
    <source>
        <dbReference type="SAM" id="MobiDB-lite"/>
    </source>
</evidence>
<comment type="function">
    <text evidence="1">Plays a role in skin pigmentation by antagonizing the action of melanotropin alpha. Induces melanin concentration within the melanophores. May participate in the control of the hypothalamo-pituitary adrenal gland axis by inhibiting the release of ACTH.</text>
</comment>
<dbReference type="InterPro" id="IPR005456">
    <property type="entry name" value="Prepro-melanin_conc_hormone"/>
</dbReference>
<dbReference type="GeneTree" id="ENSGT00940000168896"/>
<dbReference type="GO" id="GO:0045202">
    <property type="term" value="C:synapse"/>
    <property type="evidence" value="ECO:0007669"/>
    <property type="project" value="GOC"/>
</dbReference>
<dbReference type="KEGG" id="gat:120817954"/>
<dbReference type="Proteomes" id="UP000007635">
    <property type="component" value="Chromosome IV"/>
</dbReference>
<keyword evidence="2 5" id="KW-0732">Signal</keyword>
<dbReference type="Pfam" id="PF05824">
    <property type="entry name" value="Pro-MCH"/>
    <property type="match status" value="1"/>
</dbReference>
<evidence type="ECO:0000313" key="7">
    <source>
        <dbReference type="Proteomes" id="UP000007635"/>
    </source>
</evidence>
<evidence type="ECO:0000256" key="1">
    <source>
        <dbReference type="ARBA" id="ARBA00002122"/>
    </source>
</evidence>
<dbReference type="AlphaFoldDB" id="A0AAQ4QDN2"/>
<reference evidence="6 7" key="1">
    <citation type="journal article" date="2021" name="G3 (Bethesda)">
        <title>Improved contiguity of the threespine stickleback genome using long-read sequencing.</title>
        <authorList>
            <person name="Nath S."/>
            <person name="Shaw D.E."/>
            <person name="White M.A."/>
        </authorList>
    </citation>
    <scope>NUCLEOTIDE SEQUENCE [LARGE SCALE GENOMIC DNA]</scope>
    <source>
        <strain evidence="6 7">Lake Benthic</strain>
    </source>
</reference>
<keyword evidence="7" id="KW-1185">Reference proteome</keyword>
<dbReference type="GO" id="GO:0007218">
    <property type="term" value="P:neuropeptide signaling pathway"/>
    <property type="evidence" value="ECO:0007669"/>
    <property type="project" value="UniProtKB-KW"/>
</dbReference>
<dbReference type="GO" id="GO:0007268">
    <property type="term" value="P:chemical synaptic transmission"/>
    <property type="evidence" value="ECO:0007669"/>
    <property type="project" value="InterPro"/>
</dbReference>
<evidence type="ECO:0000256" key="5">
    <source>
        <dbReference type="SAM" id="SignalP"/>
    </source>
</evidence>
<dbReference type="GeneID" id="120817954"/>
<feature type="signal peptide" evidence="5">
    <location>
        <begin position="1"/>
        <end position="26"/>
    </location>
</feature>
<evidence type="ECO:0008006" key="8">
    <source>
        <dbReference type="Google" id="ProtNLM"/>
    </source>
</evidence>
<sequence length="133" mass="14363">MISVYSVLYTLALFSELSGAVPASEAAEDGALERGGFFLGDDSMGEPGVISPGYRQRLALDADAREEDGGPKIIFVSDARPKGRGLRGLSPTFGRSPPPPADRSSGVKIDRRNSDLDMLRCMIGRVYRPCWEV</sequence>